<name>A0A1G4ITS2_9SACH</name>
<evidence type="ECO:0000313" key="3">
    <source>
        <dbReference type="EMBL" id="SCU80398.1"/>
    </source>
</evidence>
<dbReference type="GO" id="GO:0030008">
    <property type="term" value="C:TRAPP complex"/>
    <property type="evidence" value="ECO:0007669"/>
    <property type="project" value="TreeGrafter"/>
</dbReference>
<dbReference type="Gene3D" id="3.30.1380.20">
    <property type="entry name" value="Trafficking protein particle complex subunit 3"/>
    <property type="match status" value="1"/>
</dbReference>
<keyword evidence="2" id="KW-0175">Coiled coil</keyword>
<dbReference type="CDD" id="cd14944">
    <property type="entry name" value="TRAPPC6A_Trs33"/>
    <property type="match status" value="1"/>
</dbReference>
<dbReference type="SUPFAM" id="SSF111126">
    <property type="entry name" value="Ligand-binding domain in the NO signalling and Golgi transport"/>
    <property type="match status" value="1"/>
</dbReference>
<dbReference type="STRING" id="1230905.A0A1G4ITS2"/>
<dbReference type="Pfam" id="PF04051">
    <property type="entry name" value="TRAPP"/>
    <property type="match status" value="1"/>
</dbReference>
<feature type="coiled-coil region" evidence="2">
    <location>
        <begin position="54"/>
        <end position="81"/>
    </location>
</feature>
<proteinExistence type="inferred from homology"/>
<evidence type="ECO:0000256" key="2">
    <source>
        <dbReference type="SAM" id="Coils"/>
    </source>
</evidence>
<keyword evidence="4" id="KW-1185">Reference proteome</keyword>
<protein>
    <submittedName>
        <fullName evidence="3">LAMI_0B02190g1_1</fullName>
    </submittedName>
</protein>
<dbReference type="OrthoDB" id="941624at2759"/>
<dbReference type="GO" id="GO:0005802">
    <property type="term" value="C:trans-Golgi network"/>
    <property type="evidence" value="ECO:0007669"/>
    <property type="project" value="TreeGrafter"/>
</dbReference>
<comment type="similarity">
    <text evidence="1">Belongs to the TRAPP small subunits family. BET3 subfamily.</text>
</comment>
<dbReference type="Proteomes" id="UP000191024">
    <property type="component" value="Chromosome B"/>
</dbReference>
<evidence type="ECO:0000256" key="1">
    <source>
        <dbReference type="ARBA" id="ARBA00006218"/>
    </source>
</evidence>
<gene>
    <name evidence="3" type="ORF">LAMI_0B02190G</name>
</gene>
<dbReference type="InterPro" id="IPR037992">
    <property type="entry name" value="TRAPPC6/Trs33"/>
</dbReference>
<dbReference type="GO" id="GO:0006888">
    <property type="term" value="P:endoplasmic reticulum to Golgi vesicle-mediated transport"/>
    <property type="evidence" value="ECO:0007669"/>
    <property type="project" value="TreeGrafter"/>
</dbReference>
<dbReference type="InterPro" id="IPR024096">
    <property type="entry name" value="NO_sig/Golgi_transp_ligand-bd"/>
</dbReference>
<accession>A0A1G4ITS2</accession>
<dbReference type="EMBL" id="LT598464">
    <property type="protein sequence ID" value="SCU80398.1"/>
    <property type="molecule type" value="Genomic_DNA"/>
</dbReference>
<organism evidence="3 4">
    <name type="scientific">Lachancea mirantina</name>
    <dbReference type="NCBI Taxonomy" id="1230905"/>
    <lineage>
        <taxon>Eukaryota</taxon>
        <taxon>Fungi</taxon>
        <taxon>Dikarya</taxon>
        <taxon>Ascomycota</taxon>
        <taxon>Saccharomycotina</taxon>
        <taxon>Saccharomycetes</taxon>
        <taxon>Saccharomycetales</taxon>
        <taxon>Saccharomycetaceae</taxon>
        <taxon>Lachancea</taxon>
    </lineage>
</organism>
<evidence type="ECO:0000313" key="4">
    <source>
        <dbReference type="Proteomes" id="UP000191024"/>
    </source>
</evidence>
<dbReference type="GO" id="GO:0005801">
    <property type="term" value="C:cis-Golgi network"/>
    <property type="evidence" value="ECO:0007669"/>
    <property type="project" value="TreeGrafter"/>
</dbReference>
<dbReference type="AlphaFoldDB" id="A0A1G4ITS2"/>
<reference evidence="3 4" key="1">
    <citation type="submission" date="2016-03" db="EMBL/GenBank/DDBJ databases">
        <authorList>
            <person name="Devillers H."/>
        </authorList>
    </citation>
    <scope>NUCLEOTIDE SEQUENCE [LARGE SCALE GENOMIC DNA]</scope>
    <source>
        <strain evidence="3">CBS 11717</strain>
    </source>
</reference>
<dbReference type="InterPro" id="IPR007194">
    <property type="entry name" value="TRAPP_component"/>
</dbReference>
<dbReference type="PANTHER" id="PTHR12817">
    <property type="entry name" value="TRAFFICKING PROTEIN PARTICLE COMPLEX SUBUNIT 6B"/>
    <property type="match status" value="1"/>
</dbReference>
<dbReference type="PANTHER" id="PTHR12817:SF0">
    <property type="entry name" value="GEO08327P1"/>
    <property type="match status" value="1"/>
</dbReference>
<sequence>MATTETKDLSEHQRLQLQFQLFQESLPKVNDVVYRMLLKEMLPLAIAVDKSLSDDEKEDENDKTEQEHRAAEEKLANLSIGYKGTPSHVLIKEYADSDEERRLRIRTKMMKMGYQIGNQVSELLIFSNNPNLNFRDMDLLSVMKFICRDVWKQLFGKQIDNLKTNHRGTFYLFDYDLKLLEGMALNEDALEKELSVLEPYLDIPCGILQGVLASLGYENNVSCQATFVDVPESKAGGFRSFPKGVSFNVLVNVNPTAGGEKTVDAGAKGAGAQSFPV</sequence>